<name>A0A1E5SJK3_9FLAO</name>
<evidence type="ECO:0000259" key="1">
    <source>
        <dbReference type="Pfam" id="PF18990"/>
    </source>
</evidence>
<evidence type="ECO:0000313" key="2">
    <source>
        <dbReference type="EMBL" id="OEJ99298.1"/>
    </source>
</evidence>
<evidence type="ECO:0000313" key="3">
    <source>
        <dbReference type="Proteomes" id="UP000095713"/>
    </source>
</evidence>
<feature type="domain" description="DUF5723" evidence="1">
    <location>
        <begin position="41"/>
        <end position="446"/>
    </location>
</feature>
<dbReference type="Pfam" id="PF18990">
    <property type="entry name" value="DUF5723"/>
    <property type="match status" value="1"/>
</dbReference>
<comment type="caution">
    <text evidence="2">The sequence shown here is derived from an EMBL/GenBank/DDBJ whole genome shotgun (WGS) entry which is preliminary data.</text>
</comment>
<dbReference type="EMBL" id="MDJD01000054">
    <property type="protein sequence ID" value="OEJ99298.1"/>
    <property type="molecule type" value="Genomic_DNA"/>
</dbReference>
<dbReference type="Proteomes" id="UP000095713">
    <property type="component" value="Unassembled WGS sequence"/>
</dbReference>
<reference evidence="2 3" key="1">
    <citation type="submission" date="2016-05" db="EMBL/GenBank/DDBJ databases">
        <title>Draft Genome Sequence of Algibacter sp. Strain SK-16 Isolated from the Surface Water of Aburatsubo Inlet.</title>
        <authorList>
            <person name="Wong S.-K."/>
            <person name="Yoshizawa S."/>
            <person name="Nakajima Y."/>
            <person name="Ogura Y."/>
            <person name="Tetsuya H."/>
            <person name="Hamasaki K."/>
        </authorList>
    </citation>
    <scope>NUCLEOTIDE SEQUENCE [LARGE SCALE GENOMIC DNA]</scope>
    <source>
        <strain evidence="2 3">SK-16</strain>
    </source>
</reference>
<proteinExistence type="predicted"/>
<keyword evidence="3" id="KW-1185">Reference proteome</keyword>
<accession>A0A1E5SJK3</accession>
<sequence length="475" mass="53761">MKIAPFLLIFFTGLSFSQNKQLLYGFSEIPQSLLLNPGGKISENKGYFGIPLLSHLHLNIGSSGVSAYDLFADDGIDFNTKLENVVNNMKPEDFFTATQQLEIFSGGFEFGNTHEKSEYLSFGLYQELDFIAYFPKDYAILALEGNQSNINKPFKLDHLSLSADVLSVFHVGYNKKVNSKFTYGVRGKIYSSIANINSVKNKGSFITVPGQNNIYNHVFDLDLEARTSGIASLVDDNSEEDYDENENIKTIRKRLMFGGNLGLGMDLGFTYQITDQLTFDSSLLDIGFIRHSKDVESYKVKDRFVFEGVDPLIVPTEQGQTADEYWTDIEEEFEDLFTVDTTATKYTTWRPVKFNASLNYAFGEKLSEDCNCIMEDSPYLNAVGAQLYAIKRPKSPQLALTAYYYRRLFNGLRVKATYTIDSYSFNNIGLGLSAHLGGANFYLMADNFIEYRNVYNVQSVSLQFGFNYIFNKNED</sequence>
<gene>
    <name evidence="2" type="ORF">A8C32_09025</name>
</gene>
<dbReference type="OrthoDB" id="975426at2"/>
<dbReference type="InterPro" id="IPR043781">
    <property type="entry name" value="DUF5723"/>
</dbReference>
<dbReference type="AlphaFoldDB" id="A0A1E5SJK3"/>
<organism evidence="2 3">
    <name type="scientific">Flavivirga aquatica</name>
    <dbReference type="NCBI Taxonomy" id="1849968"/>
    <lineage>
        <taxon>Bacteria</taxon>
        <taxon>Pseudomonadati</taxon>
        <taxon>Bacteroidota</taxon>
        <taxon>Flavobacteriia</taxon>
        <taxon>Flavobacteriales</taxon>
        <taxon>Flavobacteriaceae</taxon>
        <taxon>Flavivirga</taxon>
    </lineage>
</organism>
<dbReference type="RefSeq" id="WP_069831974.1">
    <property type="nucleotide sequence ID" value="NZ_MDJD01000054.1"/>
</dbReference>
<protein>
    <recommendedName>
        <fullName evidence="1">DUF5723 domain-containing protein</fullName>
    </recommendedName>
</protein>
<dbReference type="STRING" id="1849968.A8C32_09025"/>